<dbReference type="SMART" id="SM00812">
    <property type="entry name" value="Alpha_L_fucos"/>
    <property type="match status" value="1"/>
</dbReference>
<dbReference type="PATRIC" id="fig|1716141.3.peg.7633"/>
<dbReference type="AlphaFoldDB" id="A0A177HFK2"/>
<dbReference type="InterPro" id="IPR035992">
    <property type="entry name" value="Ricin_B-like_lectins"/>
</dbReference>
<dbReference type="SUPFAM" id="SSF51445">
    <property type="entry name" value="(Trans)glycosidases"/>
    <property type="match status" value="1"/>
</dbReference>
<dbReference type="Gene3D" id="2.60.20.10">
    <property type="entry name" value="Crystallins"/>
    <property type="match status" value="1"/>
</dbReference>
<dbReference type="SUPFAM" id="SSF49695">
    <property type="entry name" value="gamma-Crystallin-like"/>
    <property type="match status" value="1"/>
</dbReference>
<evidence type="ECO:0000256" key="4">
    <source>
        <dbReference type="ARBA" id="ARBA00012662"/>
    </source>
</evidence>
<dbReference type="GO" id="GO:0006004">
    <property type="term" value="P:fucose metabolic process"/>
    <property type="evidence" value="ECO:0007669"/>
    <property type="project" value="InterPro"/>
</dbReference>
<evidence type="ECO:0000313" key="11">
    <source>
        <dbReference type="Proteomes" id="UP000077381"/>
    </source>
</evidence>
<dbReference type="GO" id="GO:0005764">
    <property type="term" value="C:lysosome"/>
    <property type="evidence" value="ECO:0007669"/>
    <property type="project" value="TreeGrafter"/>
</dbReference>
<evidence type="ECO:0000259" key="9">
    <source>
        <dbReference type="SMART" id="SM00247"/>
    </source>
</evidence>
<protein>
    <recommendedName>
        <fullName evidence="4">alpha-L-fucosidase</fullName>
        <ecNumber evidence="4">3.2.1.51</ecNumber>
    </recommendedName>
</protein>
<dbReference type="InterPro" id="IPR017853">
    <property type="entry name" value="GH"/>
</dbReference>
<feature type="domain" description="Beta/gamma crystallin 'Greek key'" evidence="9">
    <location>
        <begin position="549"/>
        <end position="633"/>
    </location>
</feature>
<dbReference type="GO" id="GO:0016139">
    <property type="term" value="P:glycoside catabolic process"/>
    <property type="evidence" value="ECO:0007669"/>
    <property type="project" value="TreeGrafter"/>
</dbReference>
<comment type="function">
    <text evidence="1">Alpha-L-fucosidase is responsible for hydrolyzing the alpha-1,6-linked fucose joined to the reducing-end N-acetylglucosamine of the carbohydrate moieties of glycoproteins.</text>
</comment>
<evidence type="ECO:0000256" key="1">
    <source>
        <dbReference type="ARBA" id="ARBA00004071"/>
    </source>
</evidence>
<evidence type="ECO:0000256" key="3">
    <source>
        <dbReference type="ARBA" id="ARBA00009646"/>
    </source>
</evidence>
<evidence type="ECO:0000256" key="2">
    <source>
        <dbReference type="ARBA" id="ARBA00007951"/>
    </source>
</evidence>
<dbReference type="Gene3D" id="3.20.20.80">
    <property type="entry name" value="Glycosidases"/>
    <property type="match status" value="1"/>
</dbReference>
<dbReference type="InterPro" id="IPR057739">
    <property type="entry name" value="Glyco_hydro_29_N"/>
</dbReference>
<evidence type="ECO:0000313" key="10">
    <source>
        <dbReference type="EMBL" id="OAH09350.1"/>
    </source>
</evidence>
<dbReference type="PANTHER" id="PTHR10030">
    <property type="entry name" value="ALPHA-L-FUCOSIDASE"/>
    <property type="match status" value="1"/>
</dbReference>
<dbReference type="InterPro" id="IPR006311">
    <property type="entry name" value="TAT_signal"/>
</dbReference>
<organism evidence="10 11">
    <name type="scientific">Streptomyces jeddahensis</name>
    <dbReference type="NCBI Taxonomy" id="1716141"/>
    <lineage>
        <taxon>Bacteria</taxon>
        <taxon>Bacillati</taxon>
        <taxon>Actinomycetota</taxon>
        <taxon>Actinomycetes</taxon>
        <taxon>Kitasatosporales</taxon>
        <taxon>Streptomycetaceae</taxon>
        <taxon>Streptomyces</taxon>
    </lineage>
</organism>
<dbReference type="EMBL" id="LOHS01000200">
    <property type="protein sequence ID" value="OAH09350.1"/>
    <property type="molecule type" value="Genomic_DNA"/>
</dbReference>
<keyword evidence="6" id="KW-0677">Repeat</keyword>
<dbReference type="GO" id="GO:0004560">
    <property type="term" value="F:alpha-L-fucosidase activity"/>
    <property type="evidence" value="ECO:0007669"/>
    <property type="project" value="InterPro"/>
</dbReference>
<sequence>MRNKARPRHSSYTDSYPSIPLVPFRTRDVSMSSSINRRQFVAGATCVAAAAAAGGGFSAGVAQAAPSTYTPDWNSVDQHPPAPEWFQDAKFGIYFHWGAFSVPAFDNEWYPRNMYQAGSNANQHHIATYGQPSAWPYHNFINGAQDLAGNFVEFAPKLKSAGGKFDPDEWVQLFVDAGARFAGPVAEHHDGFSMWDSQVNEWNSVDKGPGLDLLRLFSTAIRAKGLKLLVAMHHAYNFTGFYEHVPAQADPSLKKLYGQLEPAAANQLWFDKLKEVIDRAQPDILWQDFNLDAVDEQQRLNFLAYYYNQANSWGREVVATYKDGMNGKGEVFDYERGGPADLTTPYWLTDDSISSSSWCYTQGIGYYTIQQMLHSFIDRVSKNGNVLLNIAPMADGTIPQAQKDILLGIGDHLKRFGESVYATRAWTAYGEGPTKMGGGSFTTPHAGTAQDIRFTRNKANNVLYATVLGWPGSSLTIKTLSSDRINLSSMSSVKLLGSTAGTYIDLPTPNQNASGLTVTLPSSAPYSAGAYVLKLAFSGTIPALRPLAGAVAFTDVNYTGNAAVFTVGDYTAADLTAAGLGARTLSSLRPAPGYRVIGYSGDNFTGTSWTFTAENPDLRVTGNNDQITSLRVQFNPATYFRITNATNGLALDSGGNVASGSNLKQWTWDGSPNLQWQAEAVGGGYYRLVNRTNGMVADGWGATTDGSPARQAAWNGGTNQQWKITHRGGDSYSIANRTTGLVLDGGGNVDSGSVTKQWTYGSSTNLLWTFMAL</sequence>
<evidence type="ECO:0000256" key="5">
    <source>
        <dbReference type="ARBA" id="ARBA00022729"/>
    </source>
</evidence>
<dbReference type="InterPro" id="IPR013780">
    <property type="entry name" value="Glyco_hydro_b"/>
</dbReference>
<name>A0A177HFK2_9ACTN</name>
<dbReference type="InterPro" id="IPR016286">
    <property type="entry name" value="FUC_metazoa-typ"/>
</dbReference>
<dbReference type="STRING" id="1716141.STSP_72020"/>
<comment type="caution">
    <text evidence="10">The sequence shown here is derived from an EMBL/GenBank/DDBJ whole genome shotgun (WGS) entry which is preliminary data.</text>
</comment>
<dbReference type="InterPro" id="IPR000933">
    <property type="entry name" value="Glyco_hydro_29"/>
</dbReference>
<dbReference type="InterPro" id="IPR000772">
    <property type="entry name" value="Ricin_B_lectin"/>
</dbReference>
<dbReference type="Gene3D" id="2.60.40.1180">
    <property type="entry name" value="Golgi alpha-mannosidase II"/>
    <property type="match status" value="1"/>
</dbReference>
<dbReference type="Pfam" id="PF16757">
    <property type="entry name" value="Fucosidase_C"/>
    <property type="match status" value="1"/>
</dbReference>
<dbReference type="InterPro" id="IPR001064">
    <property type="entry name" value="Beta/gamma_crystallin"/>
</dbReference>
<gene>
    <name evidence="10" type="ORF">STSP_72020</name>
</gene>
<evidence type="ECO:0000256" key="6">
    <source>
        <dbReference type="ARBA" id="ARBA00022737"/>
    </source>
</evidence>
<dbReference type="SUPFAM" id="SSF50370">
    <property type="entry name" value="Ricin B-like lectins"/>
    <property type="match status" value="1"/>
</dbReference>
<dbReference type="CDD" id="cd00161">
    <property type="entry name" value="beta-trefoil_Ricin-like"/>
    <property type="match status" value="1"/>
</dbReference>
<reference evidence="10 11" key="1">
    <citation type="submission" date="2015-12" db="EMBL/GenBank/DDBJ databases">
        <title>Genome sequence of Streptomyces sp. G25.</title>
        <authorList>
            <person name="Poehlein A."/>
            <person name="Roettig A."/>
            <person name="Hiessl S."/>
            <person name="Hauschild P."/>
            <person name="Schauer J."/>
            <person name="Madkour M.H."/>
            <person name="Al-Ansari A.M."/>
            <person name="Almakishah N.H."/>
            <person name="Steinbuechel A."/>
            <person name="Daniel R."/>
        </authorList>
    </citation>
    <scope>NUCLEOTIDE SEQUENCE [LARGE SCALE GENOMIC DNA]</scope>
    <source>
        <strain evidence="11">G25(2015)</strain>
    </source>
</reference>
<accession>A0A177HFK2</accession>
<keyword evidence="5" id="KW-0732">Signal</keyword>
<proteinExistence type="inferred from homology"/>
<evidence type="ECO:0000256" key="7">
    <source>
        <dbReference type="ARBA" id="ARBA00022801"/>
    </source>
</evidence>
<evidence type="ECO:0000256" key="8">
    <source>
        <dbReference type="ARBA" id="ARBA00023295"/>
    </source>
</evidence>
<dbReference type="Proteomes" id="UP000077381">
    <property type="component" value="Unassembled WGS sequence"/>
</dbReference>
<dbReference type="PROSITE" id="PS51318">
    <property type="entry name" value="TAT"/>
    <property type="match status" value="1"/>
</dbReference>
<dbReference type="Pfam" id="PF01120">
    <property type="entry name" value="Alpha_L_fucos"/>
    <property type="match status" value="1"/>
</dbReference>
<dbReference type="EC" id="3.2.1.51" evidence="4"/>
<dbReference type="InterPro" id="IPR031919">
    <property type="entry name" value="Fucosidase_C"/>
</dbReference>
<comment type="similarity">
    <text evidence="3">Belongs to the beta/gamma-crystallin family.</text>
</comment>
<keyword evidence="8" id="KW-0326">Glycosidase</keyword>
<dbReference type="SMART" id="SM00247">
    <property type="entry name" value="XTALbg"/>
    <property type="match status" value="1"/>
</dbReference>
<dbReference type="PANTHER" id="PTHR10030:SF37">
    <property type="entry name" value="ALPHA-L-FUCOSIDASE-RELATED"/>
    <property type="match status" value="1"/>
</dbReference>
<dbReference type="InterPro" id="IPR011024">
    <property type="entry name" value="G_crystallin-like"/>
</dbReference>
<keyword evidence="11" id="KW-1185">Reference proteome</keyword>
<dbReference type="Gene3D" id="2.80.10.50">
    <property type="match status" value="1"/>
</dbReference>
<keyword evidence="7" id="KW-0378">Hydrolase</keyword>
<dbReference type="Pfam" id="PF14200">
    <property type="entry name" value="RicinB_lectin_2"/>
    <property type="match status" value="1"/>
</dbReference>
<dbReference type="PRINTS" id="PR00741">
    <property type="entry name" value="GLHYDRLASE29"/>
</dbReference>
<comment type="similarity">
    <text evidence="2">Belongs to the glycosyl hydrolase 29 family.</text>
</comment>